<dbReference type="RefSeq" id="WP_103913388.1">
    <property type="nucleotide sequence ID" value="NZ_FNUS01000002.1"/>
</dbReference>
<accession>A0A1H5X4L1</accession>
<gene>
    <name evidence="1" type="ORF">SAMN05421847_1424</name>
</gene>
<proteinExistence type="predicted"/>
<dbReference type="SUPFAM" id="SSF52467">
    <property type="entry name" value="DHS-like NAD/FAD-binding domain"/>
    <property type="match status" value="1"/>
</dbReference>
<name>A0A1H5X4L1_9FLAO</name>
<keyword evidence="2" id="KW-1185">Reference proteome</keyword>
<dbReference type="Gene3D" id="3.40.50.1220">
    <property type="entry name" value="TPP-binding domain"/>
    <property type="match status" value="1"/>
</dbReference>
<dbReference type="Pfam" id="PF13289">
    <property type="entry name" value="SIR2_2"/>
    <property type="match status" value="1"/>
</dbReference>
<organism evidence="1 2">
    <name type="scientific">Halpernia humi</name>
    <dbReference type="NCBI Taxonomy" id="493375"/>
    <lineage>
        <taxon>Bacteria</taxon>
        <taxon>Pseudomonadati</taxon>
        <taxon>Bacteroidota</taxon>
        <taxon>Flavobacteriia</taxon>
        <taxon>Flavobacteriales</taxon>
        <taxon>Weeksellaceae</taxon>
        <taxon>Chryseobacterium group</taxon>
        <taxon>Halpernia</taxon>
    </lineage>
</organism>
<protein>
    <submittedName>
        <fullName evidence="1">SIR2-like domain-containing protein</fullName>
    </submittedName>
</protein>
<sequence length="639" mass="74044">MSEIYKARLFDLISKEDVVLFAGAGLSIYAGYPSGNVLKSIFYDRLNVKEKEIIDKHQSLSTLTQNLFDLHNSRNSTIQTLRDVFLAKPTSTELHKRISEIPHFKIIITTNYDQLFENTLGNKAQILISNKDLPYINKSKVQIYKIHGDLSIPDTIILKDSDYNNFFKNNTESEPFWNSVKEKLSTQSIMFIGYSLEDANIKIIFEKILESLGDDMKERFFIAPNLQQFNIDKLSKKGIKYINTTGEVLFTELLEYLNANTFINLEKGGVSADTASNFAKNFGYDLQLKSNIAGFYLQDISSSKGFINHKVNFTMKNDEVLVKRFEDFVSGKTGGELILKNDDFINIDIWADKFRIKKYGDIAEFRILKLPIYDGNVDIILDDGFEIQNFYVKYFMNAPSDNVRQITIDNNNFTLNVKLTFGSDKNTRLSFESNVKEIISDVTSYLSFYQALDKVLSGIGFSVLKDGVKSFYQKPINTEKTDDNSFFIEYCLNLQKIEKFHKIKFRNFKSAEISDFTFANISKVVSKIENKYYEEPCREFTAHLNNDFIKGGISIDSGEMVMFYRMNNCEEVEIHGHHFKLGYKDVIIMDPVFEELDVFEKVKKKELRKIKIRSKINKCKIFYRDEYESLEQPKIDEIK</sequence>
<dbReference type="InterPro" id="IPR029035">
    <property type="entry name" value="DHS-like_NAD/FAD-binding_dom"/>
</dbReference>
<dbReference type="AlphaFoldDB" id="A0A1H5X4L1"/>
<reference evidence="2" key="1">
    <citation type="submission" date="2016-10" db="EMBL/GenBank/DDBJ databases">
        <authorList>
            <person name="Varghese N."/>
            <person name="Submissions S."/>
        </authorList>
    </citation>
    <scope>NUCLEOTIDE SEQUENCE [LARGE SCALE GENOMIC DNA]</scope>
    <source>
        <strain evidence="2">DSM 21580</strain>
    </source>
</reference>
<evidence type="ECO:0000313" key="1">
    <source>
        <dbReference type="EMBL" id="SEG06216.1"/>
    </source>
</evidence>
<dbReference type="Proteomes" id="UP000236738">
    <property type="component" value="Unassembled WGS sequence"/>
</dbReference>
<dbReference type="OrthoDB" id="1688888at2"/>
<dbReference type="EMBL" id="FNUS01000002">
    <property type="protein sequence ID" value="SEG06216.1"/>
    <property type="molecule type" value="Genomic_DNA"/>
</dbReference>
<evidence type="ECO:0000313" key="2">
    <source>
        <dbReference type="Proteomes" id="UP000236738"/>
    </source>
</evidence>